<proteinExistence type="predicted"/>
<evidence type="ECO:0000313" key="1">
    <source>
        <dbReference type="EMBL" id="MCH92988.1"/>
    </source>
</evidence>
<dbReference type="AlphaFoldDB" id="A0A392N200"/>
<reference evidence="1 2" key="1">
    <citation type="journal article" date="2018" name="Front. Plant Sci.">
        <title>Red Clover (Trifolium pratense) and Zigzag Clover (T. medium) - A Picture of Genomic Similarities and Differences.</title>
        <authorList>
            <person name="Dluhosova J."/>
            <person name="Istvanek J."/>
            <person name="Nedelnik J."/>
            <person name="Repkova J."/>
        </authorList>
    </citation>
    <scope>NUCLEOTIDE SEQUENCE [LARGE SCALE GENOMIC DNA]</scope>
    <source>
        <strain evidence="2">cv. 10/8</strain>
        <tissue evidence="1">Leaf</tissue>
    </source>
</reference>
<dbReference type="EMBL" id="LXQA010023920">
    <property type="protein sequence ID" value="MCH92988.1"/>
    <property type="molecule type" value="Genomic_DNA"/>
</dbReference>
<comment type="caution">
    <text evidence="1">The sequence shown here is derived from an EMBL/GenBank/DDBJ whole genome shotgun (WGS) entry which is preliminary data.</text>
</comment>
<organism evidence="1 2">
    <name type="scientific">Trifolium medium</name>
    <dbReference type="NCBI Taxonomy" id="97028"/>
    <lineage>
        <taxon>Eukaryota</taxon>
        <taxon>Viridiplantae</taxon>
        <taxon>Streptophyta</taxon>
        <taxon>Embryophyta</taxon>
        <taxon>Tracheophyta</taxon>
        <taxon>Spermatophyta</taxon>
        <taxon>Magnoliopsida</taxon>
        <taxon>eudicotyledons</taxon>
        <taxon>Gunneridae</taxon>
        <taxon>Pentapetalae</taxon>
        <taxon>rosids</taxon>
        <taxon>fabids</taxon>
        <taxon>Fabales</taxon>
        <taxon>Fabaceae</taxon>
        <taxon>Papilionoideae</taxon>
        <taxon>50 kb inversion clade</taxon>
        <taxon>NPAAA clade</taxon>
        <taxon>Hologalegina</taxon>
        <taxon>IRL clade</taxon>
        <taxon>Trifolieae</taxon>
        <taxon>Trifolium</taxon>
    </lineage>
</organism>
<accession>A0A392N200</accession>
<sequence length="29" mass="3377">KRPVTFEKGIEDTIEKPVTFEISGEIKER</sequence>
<dbReference type="Proteomes" id="UP000265520">
    <property type="component" value="Unassembled WGS sequence"/>
</dbReference>
<evidence type="ECO:0000313" key="2">
    <source>
        <dbReference type="Proteomes" id="UP000265520"/>
    </source>
</evidence>
<keyword evidence="2" id="KW-1185">Reference proteome</keyword>
<feature type="non-terminal residue" evidence="1">
    <location>
        <position position="1"/>
    </location>
</feature>
<name>A0A392N200_9FABA</name>
<protein>
    <submittedName>
        <fullName evidence="1">Uncharacterized protein</fullName>
    </submittedName>
</protein>